<reference evidence="1" key="1">
    <citation type="submission" date="2020-08" db="EMBL/GenBank/DDBJ databases">
        <title>Multicomponent nature underlies the extraordinary mechanical properties of spider dragline silk.</title>
        <authorList>
            <person name="Kono N."/>
            <person name="Nakamura H."/>
            <person name="Mori M."/>
            <person name="Yoshida Y."/>
            <person name="Ohtoshi R."/>
            <person name="Malay A.D."/>
            <person name="Moran D.A.P."/>
            <person name="Tomita M."/>
            <person name="Numata K."/>
            <person name="Arakawa K."/>
        </authorList>
    </citation>
    <scope>NUCLEOTIDE SEQUENCE</scope>
</reference>
<gene>
    <name evidence="1" type="ORF">TNIN_47331</name>
</gene>
<dbReference type="AlphaFoldDB" id="A0A8X6YAI1"/>
<protein>
    <submittedName>
        <fullName evidence="1">Uncharacterized protein</fullName>
    </submittedName>
</protein>
<dbReference type="EMBL" id="BMAV01017115">
    <property type="protein sequence ID" value="GFY68547.1"/>
    <property type="molecule type" value="Genomic_DNA"/>
</dbReference>
<evidence type="ECO:0000313" key="1">
    <source>
        <dbReference type="EMBL" id="GFY68547.1"/>
    </source>
</evidence>
<keyword evidence="2" id="KW-1185">Reference proteome</keyword>
<name>A0A8X6YAI1_9ARAC</name>
<dbReference type="Proteomes" id="UP000886998">
    <property type="component" value="Unassembled WGS sequence"/>
</dbReference>
<sequence>MKSPSGLVFNFLSPEPFRATSQQTASLEENYYYHRRESRGDGKEKLGHLQIRIPSNPGHGFDKLQIEARHYIQPAHTTGSYINQEG</sequence>
<accession>A0A8X6YAI1</accession>
<proteinExistence type="predicted"/>
<organism evidence="1 2">
    <name type="scientific">Trichonephila inaurata madagascariensis</name>
    <dbReference type="NCBI Taxonomy" id="2747483"/>
    <lineage>
        <taxon>Eukaryota</taxon>
        <taxon>Metazoa</taxon>
        <taxon>Ecdysozoa</taxon>
        <taxon>Arthropoda</taxon>
        <taxon>Chelicerata</taxon>
        <taxon>Arachnida</taxon>
        <taxon>Araneae</taxon>
        <taxon>Araneomorphae</taxon>
        <taxon>Entelegynae</taxon>
        <taxon>Araneoidea</taxon>
        <taxon>Nephilidae</taxon>
        <taxon>Trichonephila</taxon>
        <taxon>Trichonephila inaurata</taxon>
    </lineage>
</organism>
<evidence type="ECO:0000313" key="2">
    <source>
        <dbReference type="Proteomes" id="UP000886998"/>
    </source>
</evidence>
<comment type="caution">
    <text evidence="1">The sequence shown here is derived from an EMBL/GenBank/DDBJ whole genome shotgun (WGS) entry which is preliminary data.</text>
</comment>